<dbReference type="Proteomes" id="UP001153076">
    <property type="component" value="Unassembled WGS sequence"/>
</dbReference>
<dbReference type="PANTHER" id="PTHR36607">
    <property type="entry name" value="1,2-DIHYDROXY-3-KETO-5-METHYLTHIOPENTENE DIOXYGENASE 4"/>
    <property type="match status" value="1"/>
</dbReference>
<organism evidence="1 2">
    <name type="scientific">Carnegiea gigantea</name>
    <dbReference type="NCBI Taxonomy" id="171969"/>
    <lineage>
        <taxon>Eukaryota</taxon>
        <taxon>Viridiplantae</taxon>
        <taxon>Streptophyta</taxon>
        <taxon>Embryophyta</taxon>
        <taxon>Tracheophyta</taxon>
        <taxon>Spermatophyta</taxon>
        <taxon>Magnoliopsida</taxon>
        <taxon>eudicotyledons</taxon>
        <taxon>Gunneridae</taxon>
        <taxon>Pentapetalae</taxon>
        <taxon>Caryophyllales</taxon>
        <taxon>Cactineae</taxon>
        <taxon>Cactaceae</taxon>
        <taxon>Cactoideae</taxon>
        <taxon>Echinocereeae</taxon>
        <taxon>Carnegiea</taxon>
    </lineage>
</organism>
<name>A0A9Q1QN77_9CARY</name>
<keyword evidence="2" id="KW-1185">Reference proteome</keyword>
<dbReference type="EMBL" id="JAKOGI010000036">
    <property type="protein sequence ID" value="KAJ8447691.1"/>
    <property type="molecule type" value="Genomic_DNA"/>
</dbReference>
<comment type="caution">
    <text evidence="1">The sequence shown here is derived from an EMBL/GenBank/DDBJ whole genome shotgun (WGS) entry which is preliminary data.</text>
</comment>
<reference evidence="1" key="1">
    <citation type="submission" date="2022-04" db="EMBL/GenBank/DDBJ databases">
        <title>Carnegiea gigantea Genome sequencing and assembly v2.</title>
        <authorList>
            <person name="Copetti D."/>
            <person name="Sanderson M.J."/>
            <person name="Burquez A."/>
            <person name="Wojciechowski M.F."/>
        </authorList>
    </citation>
    <scope>NUCLEOTIDE SEQUENCE</scope>
    <source>
        <strain evidence="1">SGP5-SGP5p</strain>
        <tissue evidence="1">Aerial part</tissue>
    </source>
</reference>
<gene>
    <name evidence="1" type="ORF">Cgig2_031745</name>
</gene>
<proteinExistence type="predicted"/>
<dbReference type="OrthoDB" id="1303634at2759"/>
<evidence type="ECO:0000313" key="2">
    <source>
        <dbReference type="Proteomes" id="UP001153076"/>
    </source>
</evidence>
<sequence>MQSRKGKPIIEQWITFWFQGRNRYHVARKPNQDSRIPHPEILSSIIDVRALRDAGCIRPDTFSVASFMASGLGCCLPTAILASIYNGLNEISYSSHPGRGGGYFPIHFLYTWLAKNFDVYELIGEASSPGMVKFSGIGQAKSFQLEEARELIGSGRGFCWHSSIIN</sequence>
<evidence type="ECO:0000313" key="1">
    <source>
        <dbReference type="EMBL" id="KAJ8447691.1"/>
    </source>
</evidence>
<protein>
    <submittedName>
        <fullName evidence="1">Uncharacterized protein</fullName>
    </submittedName>
</protein>
<dbReference type="AlphaFoldDB" id="A0A9Q1QN77"/>
<accession>A0A9Q1QN77</accession>
<dbReference type="PANTHER" id="PTHR36607:SF20">
    <property type="entry name" value="AMINOTRANSFERASE-LIKE PLANT MOBILE DOMAIN-CONTAINING PROTEIN"/>
    <property type="match status" value="1"/>
</dbReference>